<gene>
    <name evidence="10" type="primary">yccS</name>
    <name evidence="10" type="ORF">HMPREF9952_1077</name>
</gene>
<dbReference type="InterPro" id="IPR010020">
    <property type="entry name" value="Integral_membrane_YCCS_YHJK"/>
</dbReference>
<reference evidence="10 11" key="1">
    <citation type="submission" date="2011-07" db="EMBL/GenBank/DDBJ databases">
        <authorList>
            <person name="Harkins D.M."/>
            <person name="Madupu R."/>
            <person name="Durkin A.S."/>
            <person name="Torralba M."/>
            <person name="Methe B."/>
            <person name="Sutton G.G."/>
            <person name="Nelson K.E."/>
        </authorList>
    </citation>
    <scope>NUCLEOTIDE SEQUENCE [LARGE SCALE GENOMIC DNA]</scope>
    <source>
        <strain evidence="10 11">HK 85</strain>
    </source>
</reference>
<keyword evidence="5 7" id="KW-0472">Membrane</keyword>
<sequence>MNRWLNAKVIAAIPVFIALNLAAVGIWAFDISAQAMPLVLGIIAGGLVDLDNRLTGRLKNVFYTLVAFSISTFIVQLNIGQPLQYILLMTAITFIFTMIGAVGPRYNTIAFGTLVVAVYTTLTYLPDNQQSWFINPLMILLGTLLYSVVTLIVYLFFPNRPVQENVAKAFCALGEYLDAKSTFFDPDEIEQIEHKQLNVAMKNANVVSAFNLVRTALFHRIRGQHRHPRTQRMLRYYFIAQDIHERANSSHFDYQQLAETLKNTDLIFRIQRLWELQAQACHEMTAALRQNQPYHYNLRVDKALQGTMQSFELYARQHPDADELTAIQTLLDNLQSINWQLRQLEQDNPDQEKYAQIYEVQITGLKNIVAAILENCTFESQLFRHAVRLSLVVLLCCSIVEFFQFNLGYWILLTAVFVCQPNYSATKSRLRQRIVGTILGVLVGSALPYLNPTLEMQLGLLVLTNTLFFFFRSNNYSYSTFFITLQVLISFDVAGLSSEAALLPRLLDTLIGTAISWVAVSYLWPDWKYLQLDKVSRQAIYSDAQYLLHILSQLQFGQSNDLQYRIARRNAHQYAAALSATLSNMNNEPDKYQSYLQQGFDLLKMNYSLLSYISALGAYRQKMSRLQQSTQFLAGFYPCAKKVLYVLENIEKLSPEVFDKLQLNIELGLKEIQWDESQAAEKAAFSQPLQQLNLIAQLLPQIYQYFHPTADLPLMNEQSAG</sequence>
<dbReference type="Proteomes" id="UP000006235">
    <property type="component" value="Unassembled WGS sequence"/>
</dbReference>
<dbReference type="InterPro" id="IPR032692">
    <property type="entry name" value="YccS_N"/>
</dbReference>
<dbReference type="STRING" id="1035188.HMPREF9952_1077"/>
<feature type="transmembrane region" description="Helical" evidence="7">
    <location>
        <begin position="61"/>
        <end position="79"/>
    </location>
</feature>
<feature type="transmembrane region" description="Helical" evidence="7">
    <location>
        <begin position="9"/>
        <end position="29"/>
    </location>
</feature>
<feature type="transmembrane region" description="Helical" evidence="7">
    <location>
        <begin position="478"/>
        <end position="496"/>
    </location>
</feature>
<name>F9QC69_9PAST</name>
<evidence type="ECO:0000256" key="3">
    <source>
        <dbReference type="ARBA" id="ARBA00022692"/>
    </source>
</evidence>
<organism evidence="10 11">
    <name type="scientific">Haemophilus pittmaniae HK 85</name>
    <dbReference type="NCBI Taxonomy" id="1035188"/>
    <lineage>
        <taxon>Bacteria</taxon>
        <taxon>Pseudomonadati</taxon>
        <taxon>Pseudomonadota</taxon>
        <taxon>Gammaproteobacteria</taxon>
        <taxon>Pasteurellales</taxon>
        <taxon>Pasteurellaceae</taxon>
        <taxon>Haemophilus</taxon>
    </lineage>
</organism>
<evidence type="ECO:0000256" key="1">
    <source>
        <dbReference type="ARBA" id="ARBA00004651"/>
    </source>
</evidence>
<evidence type="ECO:0000259" key="8">
    <source>
        <dbReference type="Pfam" id="PF12805"/>
    </source>
</evidence>
<feature type="transmembrane region" description="Helical" evidence="7">
    <location>
        <begin position="456"/>
        <end position="471"/>
    </location>
</feature>
<feature type="transmembrane region" description="Helical" evidence="7">
    <location>
        <begin position="109"/>
        <end position="126"/>
    </location>
</feature>
<evidence type="ECO:0000256" key="6">
    <source>
        <dbReference type="ARBA" id="ARBA00043993"/>
    </source>
</evidence>
<evidence type="ECO:0000313" key="11">
    <source>
        <dbReference type="Proteomes" id="UP000006235"/>
    </source>
</evidence>
<evidence type="ECO:0000256" key="5">
    <source>
        <dbReference type="ARBA" id="ARBA00023136"/>
    </source>
</evidence>
<keyword evidence="3 7" id="KW-0812">Transmembrane</keyword>
<dbReference type="NCBIfam" id="TIGR01667">
    <property type="entry name" value="YCCS_YHFK"/>
    <property type="match status" value="1"/>
</dbReference>
<evidence type="ECO:0000256" key="4">
    <source>
        <dbReference type="ARBA" id="ARBA00022989"/>
    </source>
</evidence>
<dbReference type="Pfam" id="PF13515">
    <property type="entry name" value="FUSC_2"/>
    <property type="match status" value="1"/>
</dbReference>
<dbReference type="RefSeq" id="WP_007243585.1">
    <property type="nucleotide sequence ID" value="NZ_AFUV01000025.1"/>
</dbReference>
<comment type="caution">
    <text evidence="10">The sequence shown here is derived from an EMBL/GenBank/DDBJ whole genome shotgun (WGS) entry which is preliminary data.</text>
</comment>
<dbReference type="AlphaFoldDB" id="F9QC69"/>
<comment type="subcellular location">
    <subcellularLocation>
        <location evidence="1">Cell membrane</location>
        <topology evidence="1">Multi-pass membrane protein</topology>
    </subcellularLocation>
</comment>
<feature type="transmembrane region" description="Helical" evidence="7">
    <location>
        <begin position="85"/>
        <end position="102"/>
    </location>
</feature>
<protein>
    <submittedName>
        <fullName evidence="10">Hypothetical membrane protein, TIGR01666</fullName>
    </submittedName>
</protein>
<feature type="transmembrane region" description="Helical" evidence="7">
    <location>
        <begin position="386"/>
        <end position="403"/>
    </location>
</feature>
<dbReference type="EMBL" id="AFUV01000025">
    <property type="protein sequence ID" value="EGV04829.1"/>
    <property type="molecule type" value="Genomic_DNA"/>
</dbReference>
<evidence type="ECO:0000256" key="7">
    <source>
        <dbReference type="SAM" id="Phobius"/>
    </source>
</evidence>
<dbReference type="NCBIfam" id="TIGR01666">
    <property type="entry name" value="YCCS"/>
    <property type="match status" value="1"/>
</dbReference>
<feature type="transmembrane region" description="Helical" evidence="7">
    <location>
        <begin position="132"/>
        <end position="157"/>
    </location>
</feature>
<dbReference type="Pfam" id="PF12805">
    <property type="entry name" value="FUSC-like"/>
    <property type="match status" value="1"/>
</dbReference>
<feature type="domain" description="Integral membrane bound transporter" evidence="9">
    <location>
        <begin position="395"/>
        <end position="518"/>
    </location>
</feature>
<proteinExistence type="inferred from homology"/>
<evidence type="ECO:0000313" key="10">
    <source>
        <dbReference type="EMBL" id="EGV04829.1"/>
    </source>
</evidence>
<dbReference type="InterPro" id="IPR010019">
    <property type="entry name" value="Integral_membrane_YccS"/>
</dbReference>
<keyword evidence="2" id="KW-1003">Cell membrane</keyword>
<keyword evidence="4 7" id="KW-1133">Transmembrane helix</keyword>
<dbReference type="PANTHER" id="PTHR30509:SF8">
    <property type="entry name" value="INNER MEMBRANE PROTEIN YCCS"/>
    <property type="match status" value="1"/>
</dbReference>
<evidence type="ECO:0000256" key="2">
    <source>
        <dbReference type="ARBA" id="ARBA00022475"/>
    </source>
</evidence>
<comment type="similarity">
    <text evidence="6">Belongs to the YccS/YhfK family.</text>
</comment>
<feature type="domain" description="Integral membrane protein YccS N-terminal" evidence="8">
    <location>
        <begin position="60"/>
        <end position="341"/>
    </location>
</feature>
<dbReference type="PANTHER" id="PTHR30509">
    <property type="entry name" value="P-HYDROXYBENZOIC ACID EFFLUX PUMP SUBUNIT-RELATED"/>
    <property type="match status" value="1"/>
</dbReference>
<accession>F9QC69</accession>
<dbReference type="GO" id="GO:0005886">
    <property type="term" value="C:plasma membrane"/>
    <property type="evidence" value="ECO:0007669"/>
    <property type="project" value="UniProtKB-SubCell"/>
</dbReference>
<feature type="transmembrane region" description="Helical" evidence="7">
    <location>
        <begin position="35"/>
        <end position="54"/>
    </location>
</feature>
<evidence type="ECO:0000259" key="9">
    <source>
        <dbReference type="Pfam" id="PF13515"/>
    </source>
</evidence>
<dbReference type="InterPro" id="IPR049453">
    <property type="entry name" value="Memb_transporter_dom"/>
</dbReference>